<evidence type="ECO:0000256" key="1">
    <source>
        <dbReference type="ARBA" id="ARBA00004613"/>
    </source>
</evidence>
<dbReference type="SUPFAM" id="SSF49785">
    <property type="entry name" value="Galactose-binding domain-like"/>
    <property type="match status" value="2"/>
</dbReference>
<evidence type="ECO:0000256" key="7">
    <source>
        <dbReference type="ARBA" id="ARBA00023157"/>
    </source>
</evidence>
<dbReference type="SMART" id="SM00181">
    <property type="entry name" value="EGF"/>
    <property type="match status" value="4"/>
</dbReference>
<dbReference type="InterPro" id="IPR050780">
    <property type="entry name" value="Mucin_vWF_Thrombospondin_sf"/>
</dbReference>
<evidence type="ECO:0000256" key="5">
    <source>
        <dbReference type="ARBA" id="ARBA00022737"/>
    </source>
</evidence>
<feature type="disulfide bond" evidence="11">
    <location>
        <begin position="235"/>
        <end position="244"/>
    </location>
</feature>
<keyword evidence="7 11" id="KW-1015">Disulfide bond</keyword>
<evidence type="ECO:0008006" key="21">
    <source>
        <dbReference type="Google" id="ProtNLM"/>
    </source>
</evidence>
<organism evidence="19 20">
    <name type="scientific">Xylocopa violacea</name>
    <name type="common">Violet carpenter bee</name>
    <name type="synonym">Apis violacea</name>
    <dbReference type="NCBI Taxonomy" id="135666"/>
    <lineage>
        <taxon>Eukaryota</taxon>
        <taxon>Metazoa</taxon>
        <taxon>Ecdysozoa</taxon>
        <taxon>Arthropoda</taxon>
        <taxon>Hexapoda</taxon>
        <taxon>Insecta</taxon>
        <taxon>Pterygota</taxon>
        <taxon>Neoptera</taxon>
        <taxon>Endopterygota</taxon>
        <taxon>Hymenoptera</taxon>
        <taxon>Apocrita</taxon>
        <taxon>Aculeata</taxon>
        <taxon>Apoidea</taxon>
        <taxon>Anthophila</taxon>
        <taxon>Apidae</taxon>
        <taxon>Xylocopa</taxon>
        <taxon>Xylocopa</taxon>
    </lineage>
</organism>
<dbReference type="InterPro" id="IPR014853">
    <property type="entry name" value="VWF/SSPO/ZAN-like_Cys-rich_dom"/>
</dbReference>
<feature type="domain" description="VWFC" evidence="16">
    <location>
        <begin position="3240"/>
        <end position="3308"/>
    </location>
</feature>
<evidence type="ECO:0000256" key="9">
    <source>
        <dbReference type="ARBA" id="ARBA00029459"/>
    </source>
</evidence>
<comment type="caution">
    <text evidence="19">The sequence shown here is derived from an EMBL/GenBank/DDBJ whole genome shotgun (WGS) entry which is preliminary data.</text>
</comment>
<reference evidence="19 20" key="1">
    <citation type="submission" date="2024-08" db="EMBL/GenBank/DDBJ databases">
        <authorList>
            <person name="Will J Nash"/>
            <person name="Angela Man"/>
            <person name="Seanna McTaggart"/>
            <person name="Kendall Baker"/>
            <person name="Tom Barker"/>
            <person name="Leah Catchpole"/>
            <person name="Alex Durrant"/>
            <person name="Karim Gharbi"/>
            <person name="Naomi Irish"/>
            <person name="Gemy Kaithakottil"/>
            <person name="Debby Ku"/>
            <person name="Aaliyah Providence"/>
            <person name="Felix Shaw"/>
            <person name="David Swarbreck"/>
            <person name="Chris Watkins"/>
            <person name="Ann M. McCartney"/>
            <person name="Giulio Formenti"/>
            <person name="Alice Mouton"/>
            <person name="Noel Vella"/>
            <person name="Bjorn M von Reumont"/>
            <person name="Adriana Vella"/>
            <person name="Wilfried Haerty"/>
        </authorList>
    </citation>
    <scope>NUCLEOTIDE SEQUENCE [LARGE SCALE GENOMIC DNA]</scope>
</reference>
<dbReference type="InterPro" id="IPR000421">
    <property type="entry name" value="FA58C"/>
</dbReference>
<proteinExistence type="inferred from homology"/>
<dbReference type="InterPro" id="IPR036201">
    <property type="entry name" value="Pacifastin_dom_sf"/>
</dbReference>
<dbReference type="SMART" id="SM00832">
    <property type="entry name" value="C8"/>
    <property type="match status" value="5"/>
</dbReference>
<feature type="domain" description="CTCK" evidence="13">
    <location>
        <begin position="3826"/>
        <end position="3886"/>
    </location>
</feature>
<dbReference type="InterPro" id="IPR002919">
    <property type="entry name" value="TIL_dom"/>
</dbReference>
<keyword evidence="6" id="KW-0722">Serine protease inhibitor</keyword>
<dbReference type="PROSITE" id="PS50184">
    <property type="entry name" value="VWFC_2"/>
    <property type="match status" value="1"/>
</dbReference>
<dbReference type="PROSITE" id="PS51233">
    <property type="entry name" value="VWFD"/>
    <property type="match status" value="5"/>
</dbReference>
<evidence type="ECO:0000256" key="4">
    <source>
        <dbReference type="ARBA" id="ARBA00022690"/>
    </source>
</evidence>
<evidence type="ECO:0000313" key="19">
    <source>
        <dbReference type="EMBL" id="CAL7942527.1"/>
    </source>
</evidence>
<keyword evidence="11" id="KW-0245">EGF-like domain</keyword>
<evidence type="ECO:0000259" key="17">
    <source>
        <dbReference type="PROSITE" id="PS50940"/>
    </source>
</evidence>
<dbReference type="InterPro" id="IPR001846">
    <property type="entry name" value="VWF_type-D"/>
</dbReference>
<dbReference type="SUPFAM" id="SSF57567">
    <property type="entry name" value="Serine protease inhibitors"/>
    <property type="match status" value="5"/>
</dbReference>
<feature type="chain" id="PRO_5045832080" description="Hemocytin" evidence="12">
    <location>
        <begin position="20"/>
        <end position="3899"/>
    </location>
</feature>
<accession>A0ABP1NQ44</accession>
<dbReference type="PROSITE" id="PS01208">
    <property type="entry name" value="VWFC_1"/>
    <property type="match status" value="1"/>
</dbReference>
<feature type="domain" description="Chitin-binding type-2" evidence="17">
    <location>
        <begin position="1718"/>
        <end position="1782"/>
    </location>
</feature>
<dbReference type="SMART" id="SM00215">
    <property type="entry name" value="VWC_out"/>
    <property type="match status" value="3"/>
</dbReference>
<keyword evidence="8" id="KW-0325">Glycoprotein</keyword>
<evidence type="ECO:0000256" key="12">
    <source>
        <dbReference type="SAM" id="SignalP"/>
    </source>
</evidence>
<dbReference type="InterPro" id="IPR036084">
    <property type="entry name" value="Ser_inhib-like_sf"/>
</dbReference>
<dbReference type="CDD" id="cd19941">
    <property type="entry name" value="TIL"/>
    <property type="match status" value="6"/>
</dbReference>
<feature type="disulfide bond" evidence="10">
    <location>
        <begin position="3826"/>
        <end position="3880"/>
    </location>
</feature>
<evidence type="ECO:0000313" key="20">
    <source>
        <dbReference type="Proteomes" id="UP001642520"/>
    </source>
</evidence>
<dbReference type="Pfam" id="PF08742">
    <property type="entry name" value="C8"/>
    <property type="match status" value="5"/>
</dbReference>
<comment type="similarity">
    <text evidence="9">Belongs to the protease inhibitor I19 family.</text>
</comment>
<feature type="domain" description="VWFD" evidence="18">
    <location>
        <begin position="378"/>
        <end position="554"/>
    </location>
</feature>
<sequence length="3899" mass="434956">MMFWNVFFNIAVIATIANSEHSGLADTTLSLNELRKAGYEGVKSTKGGKRPVVFPGGCIGQPDSPINGVIECSIHSGCIANCKRDYEFPNGLQQLAVACENKKWYVVGADWPSIPHCEPICVPNCLNNGICVAPHHCNCPEDFTGPQCQFENKPCLGYSVPVLNAHTVCNSQSCTIFCMKNFTFPDGTAITNLICKNGNWEPTRQDWVSIPDCEAVCDPPCKNGGNCLPLNICQCPQAYTGPQCQYSADICNGEKIGFNGGFHCALVDNIYSCTLNCPDGTEFEFPPASAYICDYETGIFNPQPVPQCKYNKNMNSLENVYDSHIKEINHTWSPLFQGNYEITSNYNSHQINMALNTIMLNPLKDNMLFVEEKKPVPKTCFTWGGVHYKTFDDNVFSFTSQCSYILVQEAQNRLFTITVQNSPTCKDLDCFRIIKIFVQNKEYILLRNQEGVAEFRTPKKLLPIPAQLSTLRVDLSAHFIVVHLDSLGLQLKWDGELLIQVETLENMWNRTVGLCGNMNGDANDDLISKNGDYTKSIAMFATSWQTESIGETCDDHPKISSSCNTNPSVTRDAIQFCTKLLSDRRFEACSNTISVSQLQEACLWDYCSCTDYDRRVCACETMDVYVRQCAHKKVTSLAGWRNNDTCPIVCNGRGVYMPCGPRVEPTCWTEVEKEIDTEQCEEGCFCPEGTVSHGEKCIHPDECPCRLRGHLFEPGRTVKKDCNTCTCLAGKWICTQASCGARCAAIGDPHYITFDGKHYDFMGKCKYYLMKGDDYSIEGENVPCSGAVSEKMGLISSDAPSCTKTVTINYKDVSVKLKQHRQVLINGDDLTTFPKIVNGIRIRIASSIFLIVHLPNGLIIWWDGISRVYINAPSEFHGKTKGLCGTFSENQKDDFITPDGDIETMAISFANKWKADNFCPNLPEKESDHPCDLDPQKRDDAKRYCSYLLSDIFAGCHWYVDPDIFYKDCLFDMCSCKVEVETCLCPMLAAYAKDCAAAGIKLLWRQNVNECMIHCPGNQVYQICGNSCTRSCGDISSYQDCKQECVEGCNCPEGETLNIHGECIPIGQCPCTYGGMEFSVGHKEIRPGNQALELCTCAGGIWNCREATQNEIIEYPATKNLLSSCAANDHQEATDCVPLEPRTCRNMHKPVQKPTICKSGCICMPGYILDEPKGKCIKEESCPCHHGGQSYEEMSVIQNECNTCECTNGTWKCTDRMCAGVCSAWGDSHYKTFDGKIYNFQGLCDYILVKGSLSPQDSFDVTVQNVPCGTTGVACSKSITLTIGSNESPETIVLTRGKELPVDNFKRLTMRTAGLFVFVDVPDMGLTVQWDKGTRVYIRLEPRWKGRTKGLCGDYNDNSEDDFKTPSGGISEVSANLFGDSWKKNEYCPEPKDVRDPCEQHPERSLWAVQKCGILKSPIFQPCHSEVEVESYLHNCIFDTCGCDTGGDCECLCTALAAYAQECNAKGVIIKWRSQELCPMQCDESCSSYSPCITTCPRETCNNLMTLKDKSHSCTQDTCVEGCFVKPCPQNQVYSNDSYTECVPKEVCKTPCTKIDGVVYYEGDSVKDDGCQKCFCSRGKVLCKGEPCTSSTVPGTIPEEEPQKCMNGWTSWINSDPALEGKKFEDVEPLPSSLTLLNTNGSVVCDKQHMIDIRCRSVIGHLSPKETGLDVECTLERGLYCQSQPDLPCIDFEISVLCQCLLTTTEKLKVPSTPQIPYEECNVENPNEPHPIDCHLFYQCVPGPDGNTFVEKSCGENMFYNPETKICDWPDNVMIIRPDCLLKQITPAEHEWRSSDLGFKYNITTISTLEKTTKICKEDEIWNECAINCNRACDYYRYTLVMKSKCNGTSGCIPGCVPMNKPQCSSNEFWRDARTCVDEADCTCRSHDGHPVIPGAVLKESDCEICQCINNYYTCDRSSCTTAINRMTTAKSATEPPTEFSTLGISPSFKVTTVVIPSTVSPPAYCTSNKFVPLIQYLNDQVSFNASSIRGPAFQPEHAAMNGATEFWEPEYTTTDQWLDIKFQKPEPIYGISIQGSPLENKFVTSYKVLFSEDGHSFSYVLDDKKEPRVFRGPVNEHKAVQQVFYEPIEARIIRINPLSWHNGIAMQVELLGCSDMITTSVTTVPSVTETLFTTTAITEKIITPVCDEPMGLDNGLILPNQVSVSSSSTDLLPNLKLSSAGVWHPLLDNPHQFVKLDLLEPRNITGIVTKGGEGTWTTVYKVFYSNDDSQWNPIMDENGFEKEFLGNFDSNTVKKNYFDRPLNARYLKVQPVKWHEHIGLKLEVLGCFLPYPPHFETTPGQTTPETIPTTVQPRIEKCNICEGVKTGDQVKCECSEPLWWNGDSCVTQQECPCIVEHISYNVGAMYISKDCQECVCTLGGNSLCQPMKCQSCTELEMRPVINELCNCVCKPCPIGTRRCPTNDVCIDEGLWCNGIQDCPDDETDCPIIETTTVKIESPTSLPTPVTPIVCPNPVCPPRYKLILKPPKSQSYGKTYTKGGEKSWFGSLFARKGLRNEEFKNETGCAQFTCVPVRPSPILDKDIREPCPEVLCPEGYTVIYEKMSMHKLQKCPKYTCKPPLPEQVVCNVTGRTFTTFDKLEYKYDICNHILAREMFSNKWYITLEKQCNSHTGQCMKVLVVTVDDNVVVLYPDMRRVDINDYSFTPNQIARIDDNFSPLKISIVGDVTYLLSKYYEFWVIWDINSNVKIGIPTKLAGQVNGLCGYFDGHSTNDRQLPDGSQARSTVEFGDSWAMEGVPECVPQVCPHDLQAESWKICNSVKETSLAQCSNVMNLEKFVSGCIESTCNCLRTNQTYDDCRCRLLTSFVTECQASDLSIDLSTWRSTHDCPATCTPPLVHKDCFRNKCETSCDNLQQIDACPVMQGVCFSGCFCPEGTIRDGDACVPPTHCKDCVCESFGNTKFITFDRKNIKFDGNCTYVLSRDTIDNWNGNEGYTYQVLVSNGVCNTGKCIEAIIVLYKEHVVKIKEGVPTQMFEVEVDGSKVLEFPYSTPWLIVEQTPIEKLQLLIPPIQLGIISYQPNFAFTLTVPSHIFGGAMEGLCGNCNGDLDDDMMQQDGKITDDMQQFGTSWLVTESPPNANVDTNSCAVNNQSKCILPPADQDPCRRLLDAENFGICHSLVDPMPYLMACQDSMCTQGGYCDSFEAYSRKCQQMGVCLTWRTSEICPYSCPPHLVYEPCGSICKQTCDTIDEMNDPKCTNSYEEGCFCPQNFVFHNDTCIPREKCLLCDEEGHVEGDEWFPDVCTKCSCNKKAISCAKTECPAVETICEENMTPLPINGTEEDCCTKYLCIPKTVTTVAPFCTEEPQLPECGYGQIVKVSVGSDGCKKFICECLPPSECPVLNEVSQDVEELQPGFVQVTNTSGCCPRSMSICDPQTCPPAPSCPEYYEIQSEVKWNSCCATHECVPPKNVCLYNSESKNRIELVEHVVAKKLGEKWMDGKCTSCICEYYETGPKPRCTTTKCVRATDHPDISDFVVEEVLLEDECCPIFERTACKDKDEIYKVGEVWQPNPEDSCTLMTCVKDENGVQKQAQVQECITLCDPGFEYQPSSNRSVNCCGRCVPVACVIDNEVKNVGEEWFSPDFCTKHTCKSSNENIYVESLVENCPQIDPWEETEFEIEKQYVPGQCCPQFIKTGCRSNGIVYKPGEKWKSLTDKCTTEVCALEANVTKYKEVEVCNTNCTPGWTYVEKEGECCGECRETYCVVEDMLYEPGAVWSSPDNCTTFTCMNQGDQLAISSSSEVCPDISNCPPTSIYTRNCCQMCDLVPGNLEACAADVLEPQSTIGMFSVQHATHGLCKNLNPIDGVTECRGNCLSTTYFDNDKWNQVANCQCCQPQSYKKILIELECENYRTIRKQIIVPVSCICSACTSNEDVYTKGGVKG</sequence>
<dbReference type="Proteomes" id="UP001642520">
    <property type="component" value="Unassembled WGS sequence"/>
</dbReference>
<dbReference type="SUPFAM" id="SSF57625">
    <property type="entry name" value="Invertebrate chitin-binding proteins"/>
    <property type="match status" value="1"/>
</dbReference>
<feature type="disulfide bond" evidence="11">
    <location>
        <begin position="121"/>
        <end position="131"/>
    </location>
</feature>
<dbReference type="PANTHER" id="PTHR11339:SF386">
    <property type="entry name" value="HEMOLECTIN, ISOFORM A"/>
    <property type="match status" value="1"/>
</dbReference>
<dbReference type="InterPro" id="IPR008979">
    <property type="entry name" value="Galactose-bd-like_sf"/>
</dbReference>
<evidence type="ECO:0000259" key="18">
    <source>
        <dbReference type="PROSITE" id="PS51233"/>
    </source>
</evidence>
<dbReference type="Pfam" id="PF01826">
    <property type="entry name" value="TIL"/>
    <property type="match status" value="5"/>
</dbReference>
<dbReference type="SMART" id="SM00494">
    <property type="entry name" value="ChtBD2"/>
    <property type="match status" value="1"/>
</dbReference>
<dbReference type="PROSITE" id="PS50026">
    <property type="entry name" value="EGF_3"/>
    <property type="match status" value="2"/>
</dbReference>
<dbReference type="SMART" id="SM00041">
    <property type="entry name" value="CT"/>
    <property type="match status" value="1"/>
</dbReference>
<dbReference type="SMART" id="SM00231">
    <property type="entry name" value="FA58C"/>
    <property type="match status" value="2"/>
</dbReference>
<feature type="domain" description="VWFD" evidence="18">
    <location>
        <begin position="741"/>
        <end position="920"/>
    </location>
</feature>
<keyword evidence="12" id="KW-0732">Signal</keyword>
<feature type="signal peptide" evidence="12">
    <location>
        <begin position="1"/>
        <end position="19"/>
    </location>
</feature>
<keyword evidence="4" id="KW-0646">Protease inhibitor</keyword>
<evidence type="ECO:0000256" key="2">
    <source>
        <dbReference type="ARBA" id="ARBA00007611"/>
    </source>
</evidence>
<protein>
    <recommendedName>
        <fullName evidence="21">Hemocytin</fullName>
    </recommendedName>
</protein>
<evidence type="ECO:0000256" key="8">
    <source>
        <dbReference type="ARBA" id="ARBA00023180"/>
    </source>
</evidence>
<dbReference type="Pfam" id="PF00094">
    <property type="entry name" value="VWD"/>
    <property type="match status" value="5"/>
</dbReference>
<evidence type="ECO:0000259" key="15">
    <source>
        <dbReference type="PROSITE" id="PS50026"/>
    </source>
</evidence>
<evidence type="ECO:0000259" key="16">
    <source>
        <dbReference type="PROSITE" id="PS50184"/>
    </source>
</evidence>
<dbReference type="Gene3D" id="2.10.25.10">
    <property type="entry name" value="Laminin"/>
    <property type="match status" value="7"/>
</dbReference>
<dbReference type="SMART" id="SM00216">
    <property type="entry name" value="VWD"/>
    <property type="match status" value="5"/>
</dbReference>
<feature type="disulfide bond" evidence="11">
    <location>
        <begin position="217"/>
        <end position="227"/>
    </location>
</feature>
<dbReference type="Gene3D" id="2.60.120.260">
    <property type="entry name" value="Galactose-binding domain-like"/>
    <property type="match status" value="2"/>
</dbReference>
<dbReference type="Pfam" id="PF23244">
    <property type="entry name" value="VWF"/>
    <property type="match status" value="1"/>
</dbReference>
<dbReference type="PROSITE" id="PS00022">
    <property type="entry name" value="EGF_1"/>
    <property type="match status" value="2"/>
</dbReference>
<feature type="domain" description="EGF-like" evidence="15">
    <location>
        <begin position="214"/>
        <end position="245"/>
    </location>
</feature>
<gene>
    <name evidence="19" type="ORF">XYLVIOL_LOCUS5592</name>
</gene>
<evidence type="ECO:0000256" key="6">
    <source>
        <dbReference type="ARBA" id="ARBA00022900"/>
    </source>
</evidence>
<feature type="disulfide bond" evidence="10">
    <location>
        <begin position="3830"/>
        <end position="3882"/>
    </location>
</feature>
<feature type="domain" description="F5/8 type C" evidence="14">
    <location>
        <begin position="2147"/>
        <end position="2288"/>
    </location>
</feature>
<keyword evidence="3" id="KW-0964">Secreted</keyword>
<dbReference type="InterPro" id="IPR002557">
    <property type="entry name" value="Chitin-bd_dom"/>
</dbReference>
<dbReference type="PROSITE" id="PS50022">
    <property type="entry name" value="FA58C_3"/>
    <property type="match status" value="2"/>
</dbReference>
<dbReference type="InterPro" id="IPR036508">
    <property type="entry name" value="Chitin-bd_dom_sf"/>
</dbReference>
<evidence type="ECO:0000259" key="14">
    <source>
        <dbReference type="PROSITE" id="PS50022"/>
    </source>
</evidence>
<dbReference type="SUPFAM" id="SSF57283">
    <property type="entry name" value="PMP inhibitors"/>
    <property type="match status" value="1"/>
</dbReference>
<feature type="domain" description="EGF-like" evidence="15">
    <location>
        <begin position="118"/>
        <end position="149"/>
    </location>
</feature>
<evidence type="ECO:0000259" key="13">
    <source>
        <dbReference type="PROSITE" id="PS01225"/>
    </source>
</evidence>
<feature type="domain" description="VWFD" evidence="18">
    <location>
        <begin position="2911"/>
        <end position="3096"/>
    </location>
</feature>
<evidence type="ECO:0000256" key="11">
    <source>
        <dbReference type="PROSITE-ProRule" id="PRU00076"/>
    </source>
</evidence>
<feature type="domain" description="VWFD" evidence="18">
    <location>
        <begin position="1220"/>
        <end position="1389"/>
    </location>
</feature>
<evidence type="ECO:0000256" key="3">
    <source>
        <dbReference type="ARBA" id="ARBA00022525"/>
    </source>
</evidence>
<feature type="disulfide bond" evidence="11">
    <location>
        <begin position="139"/>
        <end position="148"/>
    </location>
</feature>
<evidence type="ECO:0000256" key="10">
    <source>
        <dbReference type="PROSITE-ProRule" id="PRU00039"/>
    </source>
</evidence>
<dbReference type="PROSITE" id="PS01225">
    <property type="entry name" value="CTCK_2"/>
    <property type="match status" value="1"/>
</dbReference>
<comment type="similarity">
    <text evidence="2">Belongs to the serine protease inhibitor-like (TIL domain-containing) family.</text>
</comment>
<feature type="domain" description="F5/8 type C" evidence="14">
    <location>
        <begin position="1966"/>
        <end position="2114"/>
    </location>
</feature>
<keyword evidence="20" id="KW-1185">Reference proteome</keyword>
<comment type="subcellular location">
    <subcellularLocation>
        <location evidence="1">Secreted</location>
    </subcellularLocation>
</comment>
<dbReference type="EMBL" id="CAXAJV020001292">
    <property type="protein sequence ID" value="CAL7942527.1"/>
    <property type="molecule type" value="Genomic_DNA"/>
</dbReference>
<dbReference type="CDD" id="cd00057">
    <property type="entry name" value="FA58C"/>
    <property type="match status" value="2"/>
</dbReference>
<dbReference type="Pfam" id="PF00754">
    <property type="entry name" value="F5_F8_type_C"/>
    <property type="match status" value="2"/>
</dbReference>
<name>A0ABP1NQ44_XYLVO</name>
<feature type="domain" description="VWFD" evidence="18">
    <location>
        <begin position="2584"/>
        <end position="2760"/>
    </location>
</feature>
<dbReference type="InterPro" id="IPR000742">
    <property type="entry name" value="EGF"/>
</dbReference>
<dbReference type="InterPro" id="IPR001007">
    <property type="entry name" value="VWF_dom"/>
</dbReference>
<dbReference type="SMART" id="SM00214">
    <property type="entry name" value="VWC"/>
    <property type="match status" value="6"/>
</dbReference>
<comment type="caution">
    <text evidence="11">Lacks conserved residue(s) required for the propagation of feature annotation.</text>
</comment>
<keyword evidence="5" id="KW-0677">Repeat</keyword>
<dbReference type="PROSITE" id="PS50940">
    <property type="entry name" value="CHIT_BIND_II"/>
    <property type="match status" value="1"/>
</dbReference>
<dbReference type="PANTHER" id="PTHR11339">
    <property type="entry name" value="EXTRACELLULAR MATRIX GLYCOPROTEIN RELATED"/>
    <property type="match status" value="1"/>
</dbReference>
<dbReference type="InterPro" id="IPR006207">
    <property type="entry name" value="Cys_knot_C"/>
</dbReference>
<dbReference type="SUPFAM" id="SSF57603">
    <property type="entry name" value="FnI-like domain"/>
    <property type="match status" value="2"/>
</dbReference>